<gene>
    <name evidence="5" type="ORF">DXX93_04815</name>
</gene>
<dbReference type="Proteomes" id="UP000256478">
    <property type="component" value="Unassembled WGS sequence"/>
</dbReference>
<dbReference type="InterPro" id="IPR004846">
    <property type="entry name" value="T2SS/T3SS_dom"/>
</dbReference>
<dbReference type="PANTHER" id="PTHR30332">
    <property type="entry name" value="PROBABLE GENERAL SECRETION PATHWAY PROTEIN D"/>
    <property type="match status" value="1"/>
</dbReference>
<proteinExistence type="inferred from homology"/>
<dbReference type="PRINTS" id="PR00811">
    <property type="entry name" value="BCTERIALGSPD"/>
</dbReference>
<organism evidence="5 6">
    <name type="scientific">Thalassotalea euphylliae</name>
    <dbReference type="NCBI Taxonomy" id="1655234"/>
    <lineage>
        <taxon>Bacteria</taxon>
        <taxon>Pseudomonadati</taxon>
        <taxon>Pseudomonadota</taxon>
        <taxon>Gammaproteobacteria</taxon>
        <taxon>Alteromonadales</taxon>
        <taxon>Colwelliaceae</taxon>
        <taxon>Thalassotalea</taxon>
    </lineage>
</organism>
<feature type="signal peptide" evidence="2">
    <location>
        <begin position="1"/>
        <end position="30"/>
    </location>
</feature>
<dbReference type="PANTHER" id="PTHR30332:SF17">
    <property type="entry name" value="TYPE IV PILIATION SYSTEM PROTEIN DR_0774-RELATED"/>
    <property type="match status" value="1"/>
</dbReference>
<reference evidence="5 6" key="1">
    <citation type="submission" date="2018-08" db="EMBL/GenBank/DDBJ databases">
        <title>Thalassotalea euphylliae genome.</title>
        <authorList>
            <person name="Summers S."/>
            <person name="Rice S.A."/>
            <person name="Freckelton M.L."/>
            <person name="Nedved B.T."/>
            <person name="Hadfield M.G."/>
        </authorList>
    </citation>
    <scope>NUCLEOTIDE SEQUENCE [LARGE SCALE GENOMIC DNA]</scope>
    <source>
        <strain evidence="5 6">H1</strain>
    </source>
</reference>
<evidence type="ECO:0000313" key="5">
    <source>
        <dbReference type="EMBL" id="REL25949.1"/>
    </source>
</evidence>
<accession>A0A3E0TN03</accession>
<evidence type="ECO:0000259" key="3">
    <source>
        <dbReference type="Pfam" id="PF00263"/>
    </source>
</evidence>
<evidence type="ECO:0000259" key="4">
    <source>
        <dbReference type="Pfam" id="PF13629"/>
    </source>
</evidence>
<comment type="similarity">
    <text evidence="1">Belongs to the bacterial secretin family.</text>
</comment>
<dbReference type="Pfam" id="PF13629">
    <property type="entry name" value="T2SS-T3SS_pil_N"/>
    <property type="match status" value="1"/>
</dbReference>
<dbReference type="AlphaFoldDB" id="A0A3E0TN03"/>
<dbReference type="Pfam" id="PF00263">
    <property type="entry name" value="Secretin"/>
    <property type="match status" value="1"/>
</dbReference>
<feature type="chain" id="PRO_5017822792" evidence="2">
    <location>
        <begin position="31"/>
        <end position="471"/>
    </location>
</feature>
<keyword evidence="2" id="KW-0732">Signal</keyword>
<dbReference type="RefSeq" id="WP_116007071.1">
    <property type="nucleotide sequence ID" value="NZ_QUOU01000001.1"/>
</dbReference>
<protein>
    <submittedName>
        <fullName evidence="5">Type II and III secretion system protein family protein</fullName>
    </submittedName>
</protein>
<dbReference type="EMBL" id="QUOU01000001">
    <property type="protein sequence ID" value="REL25949.1"/>
    <property type="molecule type" value="Genomic_DNA"/>
</dbReference>
<dbReference type="OrthoDB" id="9779724at2"/>
<comment type="caution">
    <text evidence="5">The sequence shown here is derived from an EMBL/GenBank/DDBJ whole genome shotgun (WGS) entry which is preliminary data.</text>
</comment>
<name>A0A3E0TN03_9GAMM</name>
<dbReference type="InterPro" id="IPR001775">
    <property type="entry name" value="GspD/PilQ"/>
</dbReference>
<feature type="domain" description="Type II/III secretion system secretin-like" evidence="3">
    <location>
        <begin position="253"/>
        <end position="414"/>
    </location>
</feature>
<sequence>MSSNAMKLIANALALPIGLASALLSTASMALDLHVSEGQLIELPSKAKTVFIADDKVASYQVPSADKLFVFALSPGKTSLYALGNDGQVIYQDDIVVGYDTASLNQQITQLYPQASVEVVGNNQQLIVRGQVPSAMMAQDIIELTNSYLVSNGNEGAGIQTSNGDQQASSLVINQLTVTSPNQVNIRVRLAEVSRQVTTRLGLRPGSEFWGLTPAQGAVWSNGADDVASLNVNDFIQDITGIKLNTNSVMLDALATEGAAKLLAEPNLTAVSGETASFLAGGEYPVPISQTRNGDVIIEFKKFGVALEVTPTVLSDQRISLRLAPTVSSLDANNGFTFNNITIPGISTREAETTVELASGESFMLAGLLMNDESNSVRKFPFLGDLPVIGSLFRSTAFEQQETELVIIAEAFIVEPSQENHFNLPTDNYQPYSDLERLLNLSWSSASPTQQHKVLIEQDKPKLFGDSGFYY</sequence>
<feature type="domain" description="Pilus formation protein N-terminal" evidence="4">
    <location>
        <begin position="30"/>
        <end position="97"/>
    </location>
</feature>
<evidence type="ECO:0000256" key="2">
    <source>
        <dbReference type="SAM" id="SignalP"/>
    </source>
</evidence>
<evidence type="ECO:0000256" key="1">
    <source>
        <dbReference type="RuleBase" id="RU004003"/>
    </source>
</evidence>
<dbReference type="GO" id="GO:0009306">
    <property type="term" value="P:protein secretion"/>
    <property type="evidence" value="ECO:0007669"/>
    <property type="project" value="InterPro"/>
</dbReference>
<dbReference type="InterPro" id="IPR050810">
    <property type="entry name" value="Bact_Secretion_Sys_Channel"/>
</dbReference>
<dbReference type="GO" id="GO:0015627">
    <property type="term" value="C:type II protein secretion system complex"/>
    <property type="evidence" value="ECO:0007669"/>
    <property type="project" value="TreeGrafter"/>
</dbReference>
<evidence type="ECO:0000313" key="6">
    <source>
        <dbReference type="Proteomes" id="UP000256478"/>
    </source>
</evidence>
<dbReference type="InterPro" id="IPR032789">
    <property type="entry name" value="T2SS-T3SS_pil_N"/>
</dbReference>